<dbReference type="InterPro" id="IPR011990">
    <property type="entry name" value="TPR-like_helical_dom_sf"/>
</dbReference>
<accession>A0A6N7W7G0</accession>
<dbReference type="EMBL" id="VULO01000005">
    <property type="protein sequence ID" value="MSS84078.1"/>
    <property type="molecule type" value="Genomic_DNA"/>
</dbReference>
<evidence type="ECO:0000313" key="2">
    <source>
        <dbReference type="EMBL" id="MSS84078.1"/>
    </source>
</evidence>
<organism evidence="2 3">
    <name type="scientific">Scrofimicrobium canadense</name>
    <dbReference type="NCBI Taxonomy" id="2652290"/>
    <lineage>
        <taxon>Bacteria</taxon>
        <taxon>Bacillati</taxon>
        <taxon>Actinomycetota</taxon>
        <taxon>Actinomycetes</taxon>
        <taxon>Actinomycetales</taxon>
        <taxon>Actinomycetaceae</taxon>
        <taxon>Scrofimicrobium</taxon>
    </lineage>
</organism>
<proteinExistence type="predicted"/>
<reference evidence="2 3" key="1">
    <citation type="submission" date="2019-08" db="EMBL/GenBank/DDBJ databases">
        <title>In-depth cultivation of the pig gut microbiome towards novel bacterial diversity and tailored functional studies.</title>
        <authorList>
            <person name="Wylensek D."/>
            <person name="Hitch T.C.A."/>
            <person name="Clavel T."/>
        </authorList>
    </citation>
    <scope>NUCLEOTIDE SEQUENCE [LARGE SCALE GENOMIC DNA]</scope>
    <source>
        <strain evidence="2 3">WB03_NA08</strain>
    </source>
</reference>
<keyword evidence="1" id="KW-0472">Membrane</keyword>
<evidence type="ECO:0000256" key="1">
    <source>
        <dbReference type="SAM" id="Phobius"/>
    </source>
</evidence>
<dbReference type="AlphaFoldDB" id="A0A6N7W7G0"/>
<name>A0A6N7W7G0_9ACTO</name>
<dbReference type="RefSeq" id="WP_154544107.1">
    <property type="nucleotide sequence ID" value="NZ_VULO01000005.1"/>
</dbReference>
<sequence length="237" mass="25976">MTEADSVQDILEFLDTAPPSVKNWAAAQRKLLEEEQPSTTLIDHVEEGGEDEAFYQGLGDNDDDIVYQKRVKRRQQKSGAPTREGLPYLGWVALLCAVIAGMSLSLWIGGVGSAHPDVEVPAGMADSDDAMMEELLEAKFLVEQNPDDIGMRIRLADMQTAVGFTDDAIEQLEKVTELDPLSVEAWYRLGFLYAPNDPKLGASAWQKVIDIAPDTDEAAKARTHLDGLQQASQSEEG</sequence>
<protein>
    <recommendedName>
        <fullName evidence="4">Tetratricopeptide repeat protein</fullName>
    </recommendedName>
</protein>
<dbReference type="Gene3D" id="1.25.40.10">
    <property type="entry name" value="Tetratricopeptide repeat domain"/>
    <property type="match status" value="1"/>
</dbReference>
<gene>
    <name evidence="2" type="ORF">FYJ24_04715</name>
</gene>
<evidence type="ECO:0000313" key="3">
    <source>
        <dbReference type="Proteomes" id="UP000470875"/>
    </source>
</evidence>
<keyword evidence="3" id="KW-1185">Reference proteome</keyword>
<feature type="transmembrane region" description="Helical" evidence="1">
    <location>
        <begin position="88"/>
        <end position="108"/>
    </location>
</feature>
<keyword evidence="1" id="KW-0812">Transmembrane</keyword>
<keyword evidence="1" id="KW-1133">Transmembrane helix</keyword>
<dbReference type="SUPFAM" id="SSF48452">
    <property type="entry name" value="TPR-like"/>
    <property type="match status" value="1"/>
</dbReference>
<comment type="caution">
    <text evidence="2">The sequence shown here is derived from an EMBL/GenBank/DDBJ whole genome shotgun (WGS) entry which is preliminary data.</text>
</comment>
<dbReference type="Proteomes" id="UP000470875">
    <property type="component" value="Unassembled WGS sequence"/>
</dbReference>
<evidence type="ECO:0008006" key="4">
    <source>
        <dbReference type="Google" id="ProtNLM"/>
    </source>
</evidence>